<evidence type="ECO:0000256" key="1">
    <source>
        <dbReference type="SAM" id="MobiDB-lite"/>
    </source>
</evidence>
<protein>
    <submittedName>
        <fullName evidence="2">Uncharacterized protein</fullName>
    </submittedName>
</protein>
<gene>
    <name evidence="2" type="ORF">PLEPLA_LOCUS12803</name>
</gene>
<feature type="compositionally biased region" description="Basic and acidic residues" evidence="1">
    <location>
        <begin position="1"/>
        <end position="23"/>
    </location>
</feature>
<proteinExistence type="predicted"/>
<dbReference type="EMBL" id="CADEAL010000761">
    <property type="protein sequence ID" value="CAB1424874.1"/>
    <property type="molecule type" value="Genomic_DNA"/>
</dbReference>
<dbReference type="Proteomes" id="UP001153269">
    <property type="component" value="Unassembled WGS sequence"/>
</dbReference>
<dbReference type="AlphaFoldDB" id="A0A9N7U704"/>
<evidence type="ECO:0000313" key="3">
    <source>
        <dbReference type="Proteomes" id="UP001153269"/>
    </source>
</evidence>
<sequence>MRRGCLADEGREEECRARRKDSGEEAEENRKGRKKGEERERGKWEEGEEREGIRFVVFINKCAALEQGTSSLLRLHYSSHMVWSLQDGDWQQARSNEKLQCQLPPASPTGPVCGEEVHKRNVDKTGGGIFFSSYDFESKKGNQET</sequence>
<reference evidence="2" key="1">
    <citation type="submission" date="2020-03" db="EMBL/GenBank/DDBJ databases">
        <authorList>
            <person name="Weist P."/>
        </authorList>
    </citation>
    <scope>NUCLEOTIDE SEQUENCE</scope>
</reference>
<keyword evidence="3" id="KW-1185">Reference proteome</keyword>
<accession>A0A9N7U704</accession>
<feature type="region of interest" description="Disordered" evidence="1">
    <location>
        <begin position="1"/>
        <end position="48"/>
    </location>
</feature>
<feature type="compositionally biased region" description="Basic and acidic residues" evidence="1">
    <location>
        <begin position="35"/>
        <end position="48"/>
    </location>
</feature>
<name>A0A9N7U704_PLEPL</name>
<evidence type="ECO:0000313" key="2">
    <source>
        <dbReference type="EMBL" id="CAB1424874.1"/>
    </source>
</evidence>
<comment type="caution">
    <text evidence="2">The sequence shown here is derived from an EMBL/GenBank/DDBJ whole genome shotgun (WGS) entry which is preliminary data.</text>
</comment>
<organism evidence="2 3">
    <name type="scientific">Pleuronectes platessa</name>
    <name type="common">European plaice</name>
    <dbReference type="NCBI Taxonomy" id="8262"/>
    <lineage>
        <taxon>Eukaryota</taxon>
        <taxon>Metazoa</taxon>
        <taxon>Chordata</taxon>
        <taxon>Craniata</taxon>
        <taxon>Vertebrata</taxon>
        <taxon>Euteleostomi</taxon>
        <taxon>Actinopterygii</taxon>
        <taxon>Neopterygii</taxon>
        <taxon>Teleostei</taxon>
        <taxon>Neoteleostei</taxon>
        <taxon>Acanthomorphata</taxon>
        <taxon>Carangaria</taxon>
        <taxon>Pleuronectiformes</taxon>
        <taxon>Pleuronectoidei</taxon>
        <taxon>Pleuronectidae</taxon>
        <taxon>Pleuronectes</taxon>
    </lineage>
</organism>